<dbReference type="VEuPathDB" id="FungiDB:MMYC01_205782"/>
<evidence type="ECO:0008006" key="6">
    <source>
        <dbReference type="Google" id="ProtNLM"/>
    </source>
</evidence>
<feature type="region of interest" description="Disordered" evidence="1">
    <location>
        <begin position="220"/>
        <end position="242"/>
    </location>
</feature>
<dbReference type="InterPro" id="IPR032742">
    <property type="entry name" value="Iec3_N"/>
</dbReference>
<gene>
    <name evidence="4" type="ORF">MMYC01_205782</name>
</gene>
<feature type="compositionally biased region" description="Low complexity" evidence="1">
    <location>
        <begin position="220"/>
        <end position="229"/>
    </location>
</feature>
<evidence type="ECO:0000313" key="5">
    <source>
        <dbReference type="Proteomes" id="UP000078237"/>
    </source>
</evidence>
<dbReference type="Pfam" id="PF14612">
    <property type="entry name" value="Ino80_Iec3"/>
    <property type="match status" value="1"/>
</dbReference>
<sequence>MEVDARSRVDIRVKAEDDSVDVRMGDDKPSYRSWKKKYRKMRIFFDRKMHEGEEFHKLEQQALATARRLAVQNDRLLDILLDVNNSAQIPPEKRIDLALDLPPDEDALFLDIDQPSHRPAGATPLKSYKKLLQQIPHPTFASAADRFPELLADLSAGRDSPADPAQGQSHPPSFLTADDIDNYIWEIDTRLAAAQDGSSGSSKADTTAATIASSLLPTLAPLAHPNTTPSSASNNKNTQRDFALRNPTSVYNWLRKHAPKTFLQDGEHDKDTKDDDGHGHHHPSSSGRRGGKTSHGGSERSARGGGAGSVRSKRARASAAAAAAAAAAAEGTLDDVDDELLSGTGYGGGGGGGGGASGGVATPSTLGGPAKGKRKRVVDDDPGYRPKGGSSRPAKKKRKSEGSGGGGGGVEATPTAKKPRKSTGAGASAGTTAGMGAAVGGDSSSVKEAED</sequence>
<evidence type="ECO:0000313" key="4">
    <source>
        <dbReference type="EMBL" id="KXX77875.1"/>
    </source>
</evidence>
<evidence type="ECO:0000259" key="2">
    <source>
        <dbReference type="Pfam" id="PF14612"/>
    </source>
</evidence>
<feature type="region of interest" description="Disordered" evidence="1">
    <location>
        <begin position="261"/>
        <end position="313"/>
    </location>
</feature>
<reference evidence="4 5" key="1">
    <citation type="journal article" date="2016" name="Genome Announc.">
        <title>Genome Sequence of Madurella mycetomatis mm55, Isolated from a Human Mycetoma Case in Sudan.</title>
        <authorList>
            <person name="Smit S."/>
            <person name="Derks M.F."/>
            <person name="Bervoets S."/>
            <person name="Fahal A."/>
            <person name="van Leeuwen W."/>
            <person name="van Belkum A."/>
            <person name="van de Sande W.W."/>
        </authorList>
    </citation>
    <scope>NUCLEOTIDE SEQUENCE [LARGE SCALE GENOMIC DNA]</scope>
    <source>
        <strain evidence="5">mm55</strain>
    </source>
</reference>
<dbReference type="STRING" id="100816.A0A175W2T8"/>
<dbReference type="Pfam" id="PF24244">
    <property type="entry name" value="Iec3-like_M"/>
    <property type="match status" value="1"/>
</dbReference>
<feature type="domain" description="INO80 complex subunit 3 N-terminal" evidence="2">
    <location>
        <begin position="32"/>
        <end position="99"/>
    </location>
</feature>
<dbReference type="AlphaFoldDB" id="A0A175W2T8"/>
<dbReference type="Proteomes" id="UP000078237">
    <property type="component" value="Unassembled WGS sequence"/>
</dbReference>
<keyword evidence="5" id="KW-1185">Reference proteome</keyword>
<dbReference type="EMBL" id="LCTW02000142">
    <property type="protein sequence ID" value="KXX77875.1"/>
    <property type="molecule type" value="Genomic_DNA"/>
</dbReference>
<dbReference type="InterPro" id="IPR055449">
    <property type="entry name" value="Iec3-like_M"/>
</dbReference>
<accession>A0A175W2T8</accession>
<feature type="region of interest" description="Disordered" evidence="1">
    <location>
        <begin position="155"/>
        <end position="175"/>
    </location>
</feature>
<organism evidence="4 5">
    <name type="scientific">Madurella mycetomatis</name>
    <dbReference type="NCBI Taxonomy" id="100816"/>
    <lineage>
        <taxon>Eukaryota</taxon>
        <taxon>Fungi</taxon>
        <taxon>Dikarya</taxon>
        <taxon>Ascomycota</taxon>
        <taxon>Pezizomycotina</taxon>
        <taxon>Sordariomycetes</taxon>
        <taxon>Sordariomycetidae</taxon>
        <taxon>Sordariales</taxon>
        <taxon>Sordariales incertae sedis</taxon>
        <taxon>Madurella</taxon>
    </lineage>
</organism>
<protein>
    <recommendedName>
        <fullName evidence="6">INO80 complex subunit 3</fullName>
    </recommendedName>
</protein>
<dbReference type="OrthoDB" id="4095124at2759"/>
<dbReference type="GO" id="GO:0031011">
    <property type="term" value="C:Ino80 complex"/>
    <property type="evidence" value="ECO:0007669"/>
    <property type="project" value="InterPro"/>
</dbReference>
<feature type="region of interest" description="Disordered" evidence="1">
    <location>
        <begin position="351"/>
        <end position="451"/>
    </location>
</feature>
<evidence type="ECO:0000259" key="3">
    <source>
        <dbReference type="Pfam" id="PF24244"/>
    </source>
</evidence>
<proteinExistence type="predicted"/>
<feature type="domain" description="INO80 complex subunit 3-like middle region" evidence="3">
    <location>
        <begin position="126"/>
        <end position="267"/>
    </location>
</feature>
<dbReference type="GO" id="GO:0006338">
    <property type="term" value="P:chromatin remodeling"/>
    <property type="evidence" value="ECO:0007669"/>
    <property type="project" value="InterPro"/>
</dbReference>
<evidence type="ECO:0000256" key="1">
    <source>
        <dbReference type="SAM" id="MobiDB-lite"/>
    </source>
</evidence>
<name>A0A175W2T8_9PEZI</name>
<feature type="compositionally biased region" description="Low complexity" evidence="1">
    <location>
        <begin position="423"/>
        <end position="436"/>
    </location>
</feature>
<feature type="compositionally biased region" description="Basic and acidic residues" evidence="1">
    <location>
        <begin position="265"/>
        <end position="278"/>
    </location>
</feature>
<comment type="caution">
    <text evidence="4">The sequence shown here is derived from an EMBL/GenBank/DDBJ whole genome shotgun (WGS) entry which is preliminary data.</text>
</comment>